<proteinExistence type="predicted"/>
<evidence type="ECO:0000256" key="1">
    <source>
        <dbReference type="SAM" id="MobiDB-lite"/>
    </source>
</evidence>
<dbReference type="AlphaFoldDB" id="A0A3Q7H830"/>
<dbReference type="InterPro" id="IPR042160">
    <property type="entry name" value="HD-Zip_IV"/>
</dbReference>
<evidence type="ECO:0000313" key="3">
    <source>
        <dbReference type="Proteomes" id="UP000004994"/>
    </source>
</evidence>
<feature type="region of interest" description="Disordered" evidence="1">
    <location>
        <begin position="1"/>
        <end position="62"/>
    </location>
</feature>
<feature type="compositionally biased region" description="Basic and acidic residues" evidence="1">
    <location>
        <begin position="29"/>
        <end position="48"/>
    </location>
</feature>
<protein>
    <submittedName>
        <fullName evidence="2">Uncharacterized protein</fullName>
    </submittedName>
</protein>
<dbReference type="PANTHER" id="PTHR45654">
    <property type="entry name" value="HOMEOBOX-LEUCINE ZIPPER PROTEIN MERISTEM L1"/>
    <property type="match status" value="1"/>
</dbReference>
<dbReference type="EnsemblPlants" id="Solyc07g032798.1.1">
    <property type="protein sequence ID" value="Solyc07g032798.1.1"/>
    <property type="gene ID" value="Solyc07g032798.1"/>
</dbReference>
<name>A0A3Q7H830_SOLLC</name>
<organism evidence="2">
    <name type="scientific">Solanum lycopersicum</name>
    <name type="common">Tomato</name>
    <name type="synonym">Lycopersicon esculentum</name>
    <dbReference type="NCBI Taxonomy" id="4081"/>
    <lineage>
        <taxon>Eukaryota</taxon>
        <taxon>Viridiplantae</taxon>
        <taxon>Streptophyta</taxon>
        <taxon>Embryophyta</taxon>
        <taxon>Tracheophyta</taxon>
        <taxon>Spermatophyta</taxon>
        <taxon>Magnoliopsida</taxon>
        <taxon>eudicotyledons</taxon>
        <taxon>Gunneridae</taxon>
        <taxon>Pentapetalae</taxon>
        <taxon>asterids</taxon>
        <taxon>lamiids</taxon>
        <taxon>Solanales</taxon>
        <taxon>Solanaceae</taxon>
        <taxon>Solanoideae</taxon>
        <taxon>Solaneae</taxon>
        <taxon>Solanum</taxon>
        <taxon>Solanum subgen. Lycopersicon</taxon>
    </lineage>
</organism>
<reference evidence="2" key="1">
    <citation type="journal article" date="2012" name="Nature">
        <title>The tomato genome sequence provides insights into fleshy fruit evolution.</title>
        <authorList>
            <consortium name="Tomato Genome Consortium"/>
        </authorList>
    </citation>
    <scope>NUCLEOTIDE SEQUENCE [LARGE SCALE GENOMIC DNA]</scope>
    <source>
        <strain evidence="2">cv. Heinz 1706</strain>
    </source>
</reference>
<sequence>MEFNLCTDSEKKQVGESSTTLKRQRHCHKYDVEKTQQLEDEECQRPSEDQQNQLGRKVGLDSKQIMEIPQAKDDKLDNYTLRQENELFRCEIMAMKEKKKNNMCPQCDGPSIGEEERMHNLENLKLESQQMREEVNL</sequence>
<dbReference type="STRING" id="4081.A0A3Q7H830"/>
<keyword evidence="3" id="KW-1185">Reference proteome</keyword>
<evidence type="ECO:0000313" key="2">
    <source>
        <dbReference type="EnsemblPlants" id="Solyc07g032798.1.1"/>
    </source>
</evidence>
<dbReference type="InParanoid" id="A0A3Q7H830"/>
<dbReference type="PANTHER" id="PTHR45654:SF83">
    <property type="entry name" value="START DOMAIN-CONTAINING PROTEIN"/>
    <property type="match status" value="1"/>
</dbReference>
<reference evidence="2" key="2">
    <citation type="submission" date="2019-01" db="UniProtKB">
        <authorList>
            <consortium name="EnsemblPlants"/>
        </authorList>
    </citation>
    <scope>IDENTIFICATION</scope>
    <source>
        <strain evidence="2">cv. Heinz 1706</strain>
    </source>
</reference>
<dbReference type="Proteomes" id="UP000004994">
    <property type="component" value="Chromosome 7"/>
</dbReference>
<dbReference type="Gramene" id="Solyc07g032798.1.1">
    <property type="protein sequence ID" value="Solyc07g032798.1.1"/>
    <property type="gene ID" value="Solyc07g032798.1"/>
</dbReference>
<accession>A0A3Q7H830</accession>